<keyword evidence="1" id="KW-0812">Transmembrane</keyword>
<proteinExistence type="predicted"/>
<keyword evidence="1" id="KW-1133">Transmembrane helix</keyword>
<evidence type="ECO:0000313" key="3">
    <source>
        <dbReference type="Proteomes" id="UP000550508"/>
    </source>
</evidence>
<evidence type="ECO:0000313" key="2">
    <source>
        <dbReference type="EMBL" id="NTS31386.1"/>
    </source>
</evidence>
<sequence length="49" mass="5816">MNRRFEQQHDRILIHEIRENRAHRVAWCFHIAIAVMGLCFIAGSLVKMP</sequence>
<dbReference type="AlphaFoldDB" id="A0A849VPL1"/>
<protein>
    <submittedName>
        <fullName evidence="2">Uncharacterized protein</fullName>
    </submittedName>
</protein>
<dbReference type="EMBL" id="JABUMX010000002">
    <property type="protein sequence ID" value="NTS31386.1"/>
    <property type="molecule type" value="Genomic_DNA"/>
</dbReference>
<keyword evidence="3" id="KW-1185">Reference proteome</keyword>
<name>A0A849VPL1_9HYPH</name>
<dbReference type="Proteomes" id="UP000550508">
    <property type="component" value="Unassembled WGS sequence"/>
</dbReference>
<feature type="transmembrane region" description="Helical" evidence="1">
    <location>
        <begin position="25"/>
        <end position="46"/>
    </location>
</feature>
<reference evidence="2 3" key="1">
    <citation type="submission" date="2020-05" db="EMBL/GenBank/DDBJ databases">
        <authorList>
            <person name="Kim M.K."/>
        </authorList>
    </citation>
    <scope>NUCLEOTIDE SEQUENCE [LARGE SCALE GENOMIC DNA]</scope>
    <source>
        <strain evidence="2 3">BT25</strain>
    </source>
</reference>
<accession>A0A849VPL1</accession>
<organism evidence="2 3">
    <name type="scientific">Phyllobacterium pellucidum</name>
    <dbReference type="NCBI Taxonomy" id="2740464"/>
    <lineage>
        <taxon>Bacteria</taxon>
        <taxon>Pseudomonadati</taxon>
        <taxon>Pseudomonadota</taxon>
        <taxon>Alphaproteobacteria</taxon>
        <taxon>Hyphomicrobiales</taxon>
        <taxon>Phyllobacteriaceae</taxon>
        <taxon>Phyllobacterium</taxon>
    </lineage>
</organism>
<comment type="caution">
    <text evidence="2">The sequence shown here is derived from an EMBL/GenBank/DDBJ whole genome shotgun (WGS) entry which is preliminary data.</text>
</comment>
<gene>
    <name evidence="2" type="ORF">HQ945_08985</name>
</gene>
<dbReference type="RefSeq" id="WP_174208012.1">
    <property type="nucleotide sequence ID" value="NZ_JABUMX010000002.1"/>
</dbReference>
<evidence type="ECO:0000256" key="1">
    <source>
        <dbReference type="SAM" id="Phobius"/>
    </source>
</evidence>
<keyword evidence="1" id="KW-0472">Membrane</keyword>